<name>A0A2Z2MMQ1_9EURY</name>
<keyword evidence="1" id="KW-1133">Transmembrane helix</keyword>
<dbReference type="GeneID" id="33318685"/>
<sequence length="268" mass="29548">MKGELSWGGAFSVILEGEFKRLIRSRKLKILFLITFFPALIYLFSPNASGKGIESMLRSFEALMLDLIPNYWLGIIGQLIAIILMSDLLASEVDRGTIRLLLARPLRLSELVAGKFLAGLSALAVLFGIPYVVVWLYNPVVYDTGMEGLSKGFPDMALALGATLLVLAFLGALSMAISVLITRPLYASLATFGLIFLLQFIVPQIPYIENPERYTLGYQTMVLLKSGFDKIDLSAFVGNPAHTALVFAALALLLLVSAWWILLRRDFP</sequence>
<dbReference type="EMBL" id="CP015103">
    <property type="protein sequence ID" value="ASJ09649.1"/>
    <property type="molecule type" value="Genomic_DNA"/>
</dbReference>
<protein>
    <recommendedName>
        <fullName evidence="4">ABC transporter permease</fullName>
    </recommendedName>
</protein>
<dbReference type="KEGG" id="tsl:A3L11_10555"/>
<organism evidence="2 3">
    <name type="scientific">Thermococcus siculi</name>
    <dbReference type="NCBI Taxonomy" id="72803"/>
    <lineage>
        <taxon>Archaea</taxon>
        <taxon>Methanobacteriati</taxon>
        <taxon>Methanobacteriota</taxon>
        <taxon>Thermococci</taxon>
        <taxon>Thermococcales</taxon>
        <taxon>Thermococcaceae</taxon>
        <taxon>Thermococcus</taxon>
    </lineage>
</organism>
<feature type="transmembrane region" description="Helical" evidence="1">
    <location>
        <begin position="184"/>
        <end position="202"/>
    </location>
</feature>
<feature type="transmembrane region" description="Helical" evidence="1">
    <location>
        <begin position="244"/>
        <end position="263"/>
    </location>
</feature>
<gene>
    <name evidence="2" type="ORF">A3L11_10555</name>
</gene>
<proteinExistence type="predicted"/>
<dbReference type="PANTHER" id="PTHR43471">
    <property type="entry name" value="ABC TRANSPORTER PERMEASE"/>
    <property type="match status" value="1"/>
</dbReference>
<evidence type="ECO:0000313" key="2">
    <source>
        <dbReference type="EMBL" id="ASJ09649.1"/>
    </source>
</evidence>
<evidence type="ECO:0008006" key="4">
    <source>
        <dbReference type="Google" id="ProtNLM"/>
    </source>
</evidence>
<dbReference type="GO" id="GO:0140359">
    <property type="term" value="F:ABC-type transporter activity"/>
    <property type="evidence" value="ECO:0007669"/>
    <property type="project" value="InterPro"/>
</dbReference>
<feature type="transmembrane region" description="Helical" evidence="1">
    <location>
        <begin position="111"/>
        <end position="137"/>
    </location>
</feature>
<dbReference type="OrthoDB" id="93707at2157"/>
<feature type="transmembrane region" description="Helical" evidence="1">
    <location>
        <begin position="157"/>
        <end position="177"/>
    </location>
</feature>
<dbReference type="GO" id="GO:0005886">
    <property type="term" value="C:plasma membrane"/>
    <property type="evidence" value="ECO:0007669"/>
    <property type="project" value="UniProtKB-SubCell"/>
</dbReference>
<accession>A0A2Z2MMQ1</accession>
<feature type="transmembrane region" description="Helical" evidence="1">
    <location>
        <begin position="30"/>
        <end position="48"/>
    </location>
</feature>
<dbReference type="RefSeq" id="WP_088856873.1">
    <property type="nucleotide sequence ID" value="NZ_CP015103.1"/>
</dbReference>
<keyword evidence="1" id="KW-0472">Membrane</keyword>
<evidence type="ECO:0000313" key="3">
    <source>
        <dbReference type="Proteomes" id="UP000250125"/>
    </source>
</evidence>
<keyword evidence="3" id="KW-1185">Reference proteome</keyword>
<dbReference type="PANTHER" id="PTHR43471:SF10">
    <property type="entry name" value="SLL1107 PROTEIN"/>
    <property type="match status" value="1"/>
</dbReference>
<reference evidence="2 3" key="1">
    <citation type="submission" date="2016-04" db="EMBL/GenBank/DDBJ databases">
        <title>Complete genome sequence of Thermococcus siculi type strain RG-20.</title>
        <authorList>
            <person name="Oger P.M."/>
        </authorList>
    </citation>
    <scope>NUCLEOTIDE SEQUENCE [LARGE SCALE GENOMIC DNA]</scope>
    <source>
        <strain evidence="2 3">RG-20</strain>
    </source>
</reference>
<dbReference type="Proteomes" id="UP000250125">
    <property type="component" value="Chromosome"/>
</dbReference>
<evidence type="ECO:0000256" key="1">
    <source>
        <dbReference type="SAM" id="Phobius"/>
    </source>
</evidence>
<keyword evidence="1" id="KW-0812">Transmembrane</keyword>
<feature type="transmembrane region" description="Helical" evidence="1">
    <location>
        <begin position="68"/>
        <end position="90"/>
    </location>
</feature>
<dbReference type="Pfam" id="PF12679">
    <property type="entry name" value="ABC2_membrane_2"/>
    <property type="match status" value="1"/>
</dbReference>
<dbReference type="AlphaFoldDB" id="A0A2Z2MMQ1"/>